<gene>
    <name evidence="1" type="ORF">PXEA_LOCUS9610</name>
</gene>
<evidence type="ECO:0000313" key="2">
    <source>
        <dbReference type="Proteomes" id="UP000784294"/>
    </source>
</evidence>
<protein>
    <submittedName>
        <fullName evidence="1">Uncharacterized protein</fullName>
    </submittedName>
</protein>
<evidence type="ECO:0000313" key="1">
    <source>
        <dbReference type="EMBL" id="VEL16170.1"/>
    </source>
</evidence>
<proteinExistence type="predicted"/>
<name>A0A3S5AGX1_9PLAT</name>
<sequence length="184" mass="20432">MVPTRMLKGPLLVHLFLPRTVDLGKLLPPPPPGPQISLAGDRDAGDTTRQWNSFVSLQRPLPPPLPISRVFPRSHLQRDLSQPISFIAHIVPHWRSRPGRSYLLSRVDKHGRLRFAVALNQWGAKGEYAEIWIHHDAFYNAVVDSSVGTQYSGGLMTHTGIAIAPLPKLDIEGESTVKLAFEVS</sequence>
<dbReference type="EMBL" id="CAAALY010027430">
    <property type="protein sequence ID" value="VEL16170.1"/>
    <property type="molecule type" value="Genomic_DNA"/>
</dbReference>
<accession>A0A3S5AGX1</accession>
<organism evidence="1 2">
    <name type="scientific">Protopolystoma xenopodis</name>
    <dbReference type="NCBI Taxonomy" id="117903"/>
    <lineage>
        <taxon>Eukaryota</taxon>
        <taxon>Metazoa</taxon>
        <taxon>Spiralia</taxon>
        <taxon>Lophotrochozoa</taxon>
        <taxon>Platyhelminthes</taxon>
        <taxon>Monogenea</taxon>
        <taxon>Polyopisthocotylea</taxon>
        <taxon>Polystomatidea</taxon>
        <taxon>Polystomatidae</taxon>
        <taxon>Protopolystoma</taxon>
    </lineage>
</organism>
<keyword evidence="2" id="KW-1185">Reference proteome</keyword>
<comment type="caution">
    <text evidence="1">The sequence shown here is derived from an EMBL/GenBank/DDBJ whole genome shotgun (WGS) entry which is preliminary data.</text>
</comment>
<dbReference type="AlphaFoldDB" id="A0A3S5AGX1"/>
<reference evidence="1" key="1">
    <citation type="submission" date="2018-11" db="EMBL/GenBank/DDBJ databases">
        <authorList>
            <consortium name="Pathogen Informatics"/>
        </authorList>
    </citation>
    <scope>NUCLEOTIDE SEQUENCE</scope>
</reference>
<dbReference type="Proteomes" id="UP000784294">
    <property type="component" value="Unassembled WGS sequence"/>
</dbReference>